<dbReference type="SUPFAM" id="SSF52402">
    <property type="entry name" value="Adenine nucleotide alpha hydrolases-like"/>
    <property type="match status" value="1"/>
</dbReference>
<dbReference type="EC" id="6.3.4.19" evidence="6"/>
<dbReference type="GO" id="GO:0032267">
    <property type="term" value="F:tRNA(Ile)-lysidine synthase activity"/>
    <property type="evidence" value="ECO:0007669"/>
    <property type="project" value="UniProtKB-EC"/>
</dbReference>
<dbReference type="Proteomes" id="UP001204142">
    <property type="component" value="Unassembled WGS sequence"/>
</dbReference>
<feature type="binding site" evidence="6">
    <location>
        <begin position="10"/>
        <end position="15"/>
    </location>
    <ligand>
        <name>ATP</name>
        <dbReference type="ChEBI" id="CHEBI:30616"/>
    </ligand>
</feature>
<sequence length="305" mass="33604">MTQPMAVALSGGLDSTVLLHALHATGRPLIAVHVNHGLQPAAQDWPGHCAALCAALNIPFECLAVEVQDTGLGLEADARQARYAVLQRWMSAQDCSVLATAHHRDDQVETVLLQLFRGSGIKGLAGMRAYGPMGVNRVQAVGMSLVRPLLDCTRRDLESYAGHHTLSWVEDPSNVDVSIRRNWLRRELLPALREHFPQVDQGVLQLARHIATGVQADALAHQSLVMTLCDSDLQLKLAAWRPLAPSTRTAFLKHWLEQGGIRCGREALLELDRQLMASTQGGRRQVTSGWCLKIHRGLARIQREF</sequence>
<dbReference type="Pfam" id="PF01171">
    <property type="entry name" value="ATP_bind_3"/>
    <property type="match status" value="1"/>
</dbReference>
<comment type="similarity">
    <text evidence="6">Belongs to the tRNA(Ile)-lysidine synthase family.</text>
</comment>
<dbReference type="NCBIfam" id="TIGR02432">
    <property type="entry name" value="lysidine_TilS_N"/>
    <property type="match status" value="1"/>
</dbReference>
<feature type="domain" description="tRNA(Ile)-lysidine/2-thiocytidine synthase N-terminal" evidence="7">
    <location>
        <begin position="5"/>
        <end position="187"/>
    </location>
</feature>
<evidence type="ECO:0000256" key="6">
    <source>
        <dbReference type="HAMAP-Rule" id="MF_01161"/>
    </source>
</evidence>
<keyword evidence="3 6" id="KW-0547">Nucleotide-binding</keyword>
<dbReference type="InterPro" id="IPR012795">
    <property type="entry name" value="tRNA_Ile_lys_synt_N"/>
</dbReference>
<dbReference type="InterPro" id="IPR012094">
    <property type="entry name" value="tRNA_Ile_lys_synt"/>
</dbReference>
<reference evidence="8 9" key="1">
    <citation type="submission" date="2022-07" db="EMBL/GenBank/DDBJ databases">
        <authorList>
            <person name="Xamxidin M."/>
            <person name="Wu M."/>
        </authorList>
    </citation>
    <scope>NUCLEOTIDE SEQUENCE [LARGE SCALE GENOMIC DNA]</scope>
    <source>
        <strain evidence="8 9">NBRC 111650</strain>
    </source>
</reference>
<keyword evidence="4 6" id="KW-0067">ATP-binding</keyword>
<accession>A0ABT1WI34</accession>
<evidence type="ECO:0000256" key="5">
    <source>
        <dbReference type="ARBA" id="ARBA00048539"/>
    </source>
</evidence>
<dbReference type="PANTHER" id="PTHR43033:SF1">
    <property type="entry name" value="TRNA(ILE)-LYSIDINE SYNTHASE-RELATED"/>
    <property type="match status" value="1"/>
</dbReference>
<evidence type="ECO:0000259" key="7">
    <source>
        <dbReference type="Pfam" id="PF01171"/>
    </source>
</evidence>
<evidence type="ECO:0000313" key="9">
    <source>
        <dbReference type="Proteomes" id="UP001204142"/>
    </source>
</evidence>
<evidence type="ECO:0000256" key="4">
    <source>
        <dbReference type="ARBA" id="ARBA00022840"/>
    </source>
</evidence>
<gene>
    <name evidence="6 8" type="primary">tilS</name>
    <name evidence="8" type="ORF">NQT62_12135</name>
</gene>
<keyword evidence="6" id="KW-0963">Cytoplasm</keyword>
<keyword evidence="9" id="KW-1185">Reference proteome</keyword>
<dbReference type="RefSeq" id="WP_256764984.1">
    <property type="nucleotide sequence ID" value="NZ_JANIGO010000004.1"/>
</dbReference>
<dbReference type="InterPro" id="IPR011063">
    <property type="entry name" value="TilS/TtcA_N"/>
</dbReference>
<evidence type="ECO:0000256" key="2">
    <source>
        <dbReference type="ARBA" id="ARBA00022694"/>
    </source>
</evidence>
<proteinExistence type="inferred from homology"/>
<dbReference type="HAMAP" id="MF_01161">
    <property type="entry name" value="tRNA_Ile_lys_synt"/>
    <property type="match status" value="1"/>
</dbReference>
<evidence type="ECO:0000313" key="8">
    <source>
        <dbReference type="EMBL" id="MCQ8897183.1"/>
    </source>
</evidence>
<protein>
    <recommendedName>
        <fullName evidence="6">tRNA(Ile)-lysidine synthase</fullName>
        <ecNumber evidence="6">6.3.4.19</ecNumber>
    </recommendedName>
    <alternativeName>
        <fullName evidence="6">tRNA(Ile)-2-lysyl-cytidine synthase</fullName>
    </alternativeName>
    <alternativeName>
        <fullName evidence="6">tRNA(Ile)-lysidine synthetase</fullName>
    </alternativeName>
</protein>
<dbReference type="InterPro" id="IPR014729">
    <property type="entry name" value="Rossmann-like_a/b/a_fold"/>
</dbReference>
<evidence type="ECO:0000256" key="3">
    <source>
        <dbReference type="ARBA" id="ARBA00022741"/>
    </source>
</evidence>
<comment type="domain">
    <text evidence="6">The N-terminal region contains the highly conserved SGGXDS motif, predicted to be a P-loop motif involved in ATP binding.</text>
</comment>
<organism evidence="8 9">
    <name type="scientific">Limnobacter humi</name>
    <dbReference type="NCBI Taxonomy" id="1778671"/>
    <lineage>
        <taxon>Bacteria</taxon>
        <taxon>Pseudomonadati</taxon>
        <taxon>Pseudomonadota</taxon>
        <taxon>Betaproteobacteria</taxon>
        <taxon>Burkholderiales</taxon>
        <taxon>Burkholderiaceae</taxon>
        <taxon>Limnobacter</taxon>
    </lineage>
</organism>
<comment type="caution">
    <text evidence="8">The sequence shown here is derived from an EMBL/GenBank/DDBJ whole genome shotgun (WGS) entry which is preliminary data.</text>
</comment>
<comment type="subcellular location">
    <subcellularLocation>
        <location evidence="6">Cytoplasm</location>
    </subcellularLocation>
</comment>
<dbReference type="CDD" id="cd01992">
    <property type="entry name" value="TilS_N"/>
    <property type="match status" value="1"/>
</dbReference>
<dbReference type="EMBL" id="JANIGO010000004">
    <property type="protein sequence ID" value="MCQ8897183.1"/>
    <property type="molecule type" value="Genomic_DNA"/>
</dbReference>
<comment type="catalytic activity">
    <reaction evidence="5 6">
        <text>cytidine(34) in tRNA(Ile2) + L-lysine + ATP = lysidine(34) in tRNA(Ile2) + AMP + diphosphate + H(+)</text>
        <dbReference type="Rhea" id="RHEA:43744"/>
        <dbReference type="Rhea" id="RHEA-COMP:10625"/>
        <dbReference type="Rhea" id="RHEA-COMP:10670"/>
        <dbReference type="ChEBI" id="CHEBI:15378"/>
        <dbReference type="ChEBI" id="CHEBI:30616"/>
        <dbReference type="ChEBI" id="CHEBI:32551"/>
        <dbReference type="ChEBI" id="CHEBI:33019"/>
        <dbReference type="ChEBI" id="CHEBI:82748"/>
        <dbReference type="ChEBI" id="CHEBI:83665"/>
        <dbReference type="ChEBI" id="CHEBI:456215"/>
        <dbReference type="EC" id="6.3.4.19"/>
    </reaction>
</comment>
<dbReference type="PANTHER" id="PTHR43033">
    <property type="entry name" value="TRNA(ILE)-LYSIDINE SYNTHASE-RELATED"/>
    <property type="match status" value="1"/>
</dbReference>
<comment type="function">
    <text evidence="6">Ligates lysine onto the cytidine present at position 34 of the AUA codon-specific tRNA(Ile) that contains the anticodon CAU, in an ATP-dependent manner. Cytidine is converted to lysidine, thus changing the amino acid specificity of the tRNA from methionine to isoleucine.</text>
</comment>
<name>A0ABT1WI34_9BURK</name>
<keyword evidence="1 6" id="KW-0436">Ligase</keyword>
<dbReference type="Gene3D" id="3.40.50.620">
    <property type="entry name" value="HUPs"/>
    <property type="match status" value="1"/>
</dbReference>
<evidence type="ECO:0000256" key="1">
    <source>
        <dbReference type="ARBA" id="ARBA00022598"/>
    </source>
</evidence>
<keyword evidence="2 6" id="KW-0819">tRNA processing</keyword>